<keyword evidence="1" id="KW-0472">Membrane</keyword>
<dbReference type="InterPro" id="IPR043504">
    <property type="entry name" value="Peptidase_S1_PA_chymotrypsin"/>
</dbReference>
<evidence type="ECO:0000259" key="2">
    <source>
        <dbReference type="Pfam" id="PF00089"/>
    </source>
</evidence>
<organism evidence="3">
    <name type="scientific">Triatoma infestans</name>
    <name type="common">Assassin bug</name>
    <dbReference type="NCBI Taxonomy" id="30076"/>
    <lineage>
        <taxon>Eukaryota</taxon>
        <taxon>Metazoa</taxon>
        <taxon>Ecdysozoa</taxon>
        <taxon>Arthropoda</taxon>
        <taxon>Hexapoda</taxon>
        <taxon>Insecta</taxon>
        <taxon>Pterygota</taxon>
        <taxon>Neoptera</taxon>
        <taxon>Paraneoptera</taxon>
        <taxon>Hemiptera</taxon>
        <taxon>Heteroptera</taxon>
        <taxon>Panheteroptera</taxon>
        <taxon>Cimicomorpha</taxon>
        <taxon>Reduviidae</taxon>
        <taxon>Triatominae</taxon>
        <taxon>Triatoma</taxon>
    </lineage>
</organism>
<feature type="transmembrane region" description="Helical" evidence="1">
    <location>
        <begin position="145"/>
        <end position="165"/>
    </location>
</feature>
<dbReference type="GO" id="GO:0004252">
    <property type="term" value="F:serine-type endopeptidase activity"/>
    <property type="evidence" value="ECO:0007669"/>
    <property type="project" value="InterPro"/>
</dbReference>
<feature type="non-terminal residue" evidence="3">
    <location>
        <position position="1"/>
    </location>
</feature>
<name>A0A161MFA9_TRIIF</name>
<reference evidence="3" key="2">
    <citation type="journal article" date="2017" name="J. Med. Entomol.">
        <title>Transcriptome Analysis of the Triatoma infestans (Hemiptera: Reduviidae) Integument.</title>
        <authorList>
            <person name="Calderon-Fernandez G.M."/>
            <person name="Moriconi D.E."/>
            <person name="Dulbecco A.B."/>
            <person name="Juarez M.P."/>
        </authorList>
    </citation>
    <scope>NUCLEOTIDE SEQUENCE</scope>
    <source>
        <strain evidence="3">Int1</strain>
        <tissue evidence="3">Integument</tissue>
    </source>
</reference>
<protein>
    <submittedName>
        <fullName evidence="3">Trypsin v-b-like protein isoform x3</fullName>
    </submittedName>
</protein>
<dbReference type="Gene3D" id="2.40.10.10">
    <property type="entry name" value="Trypsin-like serine proteases"/>
    <property type="match status" value="1"/>
</dbReference>
<keyword evidence="1" id="KW-1133">Transmembrane helix</keyword>
<proteinExistence type="predicted"/>
<evidence type="ECO:0000313" key="3">
    <source>
        <dbReference type="EMBL" id="JAR99425.1"/>
    </source>
</evidence>
<keyword evidence="1" id="KW-0812">Transmembrane</keyword>
<evidence type="ECO:0000256" key="1">
    <source>
        <dbReference type="SAM" id="Phobius"/>
    </source>
</evidence>
<dbReference type="EMBL" id="GEMB01003829">
    <property type="protein sequence ID" value="JAR99425.1"/>
    <property type="molecule type" value="Transcribed_RNA"/>
</dbReference>
<feature type="domain" description="Peptidase S1" evidence="2">
    <location>
        <begin position="11"/>
        <end position="126"/>
    </location>
</feature>
<dbReference type="GO" id="GO:0006508">
    <property type="term" value="P:proteolysis"/>
    <property type="evidence" value="ECO:0007669"/>
    <property type="project" value="InterPro"/>
</dbReference>
<accession>A0A161MFA9</accession>
<dbReference type="AlphaFoldDB" id="A0A161MFA9"/>
<dbReference type="SUPFAM" id="SSF50494">
    <property type="entry name" value="Trypsin-like serine proteases"/>
    <property type="match status" value="1"/>
</dbReference>
<dbReference type="InterPro" id="IPR001254">
    <property type="entry name" value="Trypsin_dom"/>
</dbReference>
<dbReference type="InterPro" id="IPR009003">
    <property type="entry name" value="Peptidase_S1_PA"/>
</dbReference>
<sequence>GKQWPQDHRSYNRSCMAAGTSRHRITKADEDYVHGRLFNAEHGDNACACLPQNLKQKLVCMEENDKTFCAEDLGGPLVCDNKLVAILHTLYDLSNCKDQETRVAPACDSSNALGVCTYICPYLNWIKLYVPSVPPMPPSCRSSGFTVSFTPLNICVLISLLFSIITDRLFLKQL</sequence>
<reference evidence="3" key="1">
    <citation type="submission" date="2016-04" db="EMBL/GenBank/DDBJ databases">
        <authorList>
            <person name="Calderon-Fernandez G.M.Sr."/>
        </authorList>
    </citation>
    <scope>NUCLEOTIDE SEQUENCE</scope>
    <source>
        <strain evidence="3">Int1</strain>
        <tissue evidence="3">Integument</tissue>
    </source>
</reference>
<dbReference type="Pfam" id="PF00089">
    <property type="entry name" value="Trypsin"/>
    <property type="match status" value="1"/>
</dbReference>